<evidence type="ECO:0000313" key="1">
    <source>
        <dbReference type="EMBL" id="GAI77811.1"/>
    </source>
</evidence>
<dbReference type="SUPFAM" id="SSF48452">
    <property type="entry name" value="TPR-like"/>
    <property type="match status" value="1"/>
</dbReference>
<accession>X1SF84</accession>
<organism evidence="1">
    <name type="scientific">marine sediment metagenome</name>
    <dbReference type="NCBI Taxonomy" id="412755"/>
    <lineage>
        <taxon>unclassified sequences</taxon>
        <taxon>metagenomes</taxon>
        <taxon>ecological metagenomes</taxon>
    </lineage>
</organism>
<sequence length="192" mass="21917">DAGLADMQRALAVGPGQWRIYRELANIYNQRGDYSSALEISEKGHNKFPGNYILDITYSKSLTNTGHYEKSLDVLGKTDILPYEGERSAQNIFEYNYLMLAFKSYQDGDYDSALDYLGKSEAYPENLGSGMPHNPDYRNQNILRANIYNKTGKPEKAGKANGEIQEYTRKFGEMRGGSIFEQRFRDSFTRPF</sequence>
<dbReference type="AlphaFoldDB" id="X1SF84"/>
<name>X1SF84_9ZZZZ</name>
<proteinExistence type="predicted"/>
<dbReference type="EMBL" id="BARW01005309">
    <property type="protein sequence ID" value="GAI77811.1"/>
    <property type="molecule type" value="Genomic_DNA"/>
</dbReference>
<protein>
    <submittedName>
        <fullName evidence="1">Uncharacterized protein</fullName>
    </submittedName>
</protein>
<feature type="non-terminal residue" evidence="1">
    <location>
        <position position="1"/>
    </location>
</feature>
<gene>
    <name evidence="1" type="ORF">S12H4_11670</name>
</gene>
<dbReference type="Gene3D" id="1.25.40.10">
    <property type="entry name" value="Tetratricopeptide repeat domain"/>
    <property type="match status" value="1"/>
</dbReference>
<reference evidence="1" key="1">
    <citation type="journal article" date="2014" name="Front. Microbiol.">
        <title>High frequency of phylogenetically diverse reductive dehalogenase-homologous genes in deep subseafloor sedimentary metagenomes.</title>
        <authorList>
            <person name="Kawai M."/>
            <person name="Futagami T."/>
            <person name="Toyoda A."/>
            <person name="Takaki Y."/>
            <person name="Nishi S."/>
            <person name="Hori S."/>
            <person name="Arai W."/>
            <person name="Tsubouchi T."/>
            <person name="Morono Y."/>
            <person name="Uchiyama I."/>
            <person name="Ito T."/>
            <person name="Fujiyama A."/>
            <person name="Inagaki F."/>
            <person name="Takami H."/>
        </authorList>
    </citation>
    <scope>NUCLEOTIDE SEQUENCE</scope>
    <source>
        <strain evidence="1">Expedition CK06-06</strain>
    </source>
</reference>
<dbReference type="InterPro" id="IPR011990">
    <property type="entry name" value="TPR-like_helical_dom_sf"/>
</dbReference>
<comment type="caution">
    <text evidence="1">The sequence shown here is derived from an EMBL/GenBank/DDBJ whole genome shotgun (WGS) entry which is preliminary data.</text>
</comment>